<keyword evidence="2" id="KW-1185">Reference proteome</keyword>
<protein>
    <submittedName>
        <fullName evidence="1">Uncharacterized protein</fullName>
    </submittedName>
</protein>
<gene>
    <name evidence="1" type="ORF">HPLM_LOCUS15579</name>
</gene>
<proteinExistence type="predicted"/>
<dbReference type="Proteomes" id="UP000268014">
    <property type="component" value="Unassembled WGS sequence"/>
</dbReference>
<reference evidence="1 2" key="1">
    <citation type="submission" date="2018-11" db="EMBL/GenBank/DDBJ databases">
        <authorList>
            <consortium name="Pathogen Informatics"/>
        </authorList>
    </citation>
    <scope>NUCLEOTIDE SEQUENCE [LARGE SCALE GENOMIC DNA]</scope>
    <source>
        <strain evidence="1 2">MHpl1</strain>
    </source>
</reference>
<dbReference type="EMBL" id="UZAF01019037">
    <property type="protein sequence ID" value="VDO57103.1"/>
    <property type="molecule type" value="Genomic_DNA"/>
</dbReference>
<dbReference type="AlphaFoldDB" id="A0A3P7XW45"/>
<organism evidence="1 2">
    <name type="scientific">Haemonchus placei</name>
    <name type="common">Barber's pole worm</name>
    <dbReference type="NCBI Taxonomy" id="6290"/>
    <lineage>
        <taxon>Eukaryota</taxon>
        <taxon>Metazoa</taxon>
        <taxon>Ecdysozoa</taxon>
        <taxon>Nematoda</taxon>
        <taxon>Chromadorea</taxon>
        <taxon>Rhabditida</taxon>
        <taxon>Rhabditina</taxon>
        <taxon>Rhabditomorpha</taxon>
        <taxon>Strongyloidea</taxon>
        <taxon>Trichostrongylidae</taxon>
        <taxon>Haemonchus</taxon>
    </lineage>
</organism>
<evidence type="ECO:0000313" key="1">
    <source>
        <dbReference type="EMBL" id="VDO57103.1"/>
    </source>
</evidence>
<name>A0A3P7XW45_HAEPC</name>
<evidence type="ECO:0000313" key="2">
    <source>
        <dbReference type="Proteomes" id="UP000268014"/>
    </source>
</evidence>
<sequence>MVAVGRTSTSTGAVGTDMGMAVICCEETTVGVGRERTVDDLSGGGLTRATTGALCDCAAMGIPRA</sequence>
<accession>A0A3P7XW45</accession>